<dbReference type="InterPro" id="IPR009057">
    <property type="entry name" value="Homeodomain-like_sf"/>
</dbReference>
<feature type="DNA-binding region" description="H-T-H motif" evidence="2">
    <location>
        <begin position="53"/>
        <end position="72"/>
    </location>
</feature>
<evidence type="ECO:0000313" key="4">
    <source>
        <dbReference type="EMBL" id="MFC3715385.1"/>
    </source>
</evidence>
<dbReference type="Pfam" id="PF00440">
    <property type="entry name" value="TetR_N"/>
    <property type="match status" value="1"/>
</dbReference>
<dbReference type="InterPro" id="IPR001647">
    <property type="entry name" value="HTH_TetR"/>
</dbReference>
<organism evidence="4 5">
    <name type="scientific">Luteimonas soli</name>
    <dbReference type="NCBI Taxonomy" id="1648966"/>
    <lineage>
        <taxon>Bacteria</taxon>
        <taxon>Pseudomonadati</taxon>
        <taxon>Pseudomonadota</taxon>
        <taxon>Gammaproteobacteria</taxon>
        <taxon>Lysobacterales</taxon>
        <taxon>Lysobacteraceae</taxon>
        <taxon>Luteimonas</taxon>
    </lineage>
</organism>
<dbReference type="Gene3D" id="1.10.10.60">
    <property type="entry name" value="Homeodomain-like"/>
    <property type="match status" value="1"/>
</dbReference>
<evidence type="ECO:0000259" key="3">
    <source>
        <dbReference type="PROSITE" id="PS50977"/>
    </source>
</evidence>
<dbReference type="EMBL" id="JBHRYA010000003">
    <property type="protein sequence ID" value="MFC3715385.1"/>
    <property type="molecule type" value="Genomic_DNA"/>
</dbReference>
<reference evidence="5" key="1">
    <citation type="journal article" date="2019" name="Int. J. Syst. Evol. Microbiol.">
        <title>The Global Catalogue of Microorganisms (GCM) 10K type strain sequencing project: providing services to taxonomists for standard genome sequencing and annotation.</title>
        <authorList>
            <consortium name="The Broad Institute Genomics Platform"/>
            <consortium name="The Broad Institute Genome Sequencing Center for Infectious Disease"/>
            <person name="Wu L."/>
            <person name="Ma J."/>
        </authorList>
    </citation>
    <scope>NUCLEOTIDE SEQUENCE [LARGE SCALE GENOMIC DNA]</scope>
    <source>
        <strain evidence="5">KCTC 42441</strain>
    </source>
</reference>
<keyword evidence="5" id="KW-1185">Reference proteome</keyword>
<dbReference type="PANTHER" id="PTHR30055:SF146">
    <property type="entry name" value="HTH-TYPE TRANSCRIPTIONAL DUAL REGULATOR CECR"/>
    <property type="match status" value="1"/>
</dbReference>
<dbReference type="InterPro" id="IPR036271">
    <property type="entry name" value="Tet_transcr_reg_TetR-rel_C_sf"/>
</dbReference>
<feature type="domain" description="HTH tetR-type" evidence="3">
    <location>
        <begin position="30"/>
        <end position="90"/>
    </location>
</feature>
<dbReference type="InterPro" id="IPR039536">
    <property type="entry name" value="TetR_C_Proteobacteria"/>
</dbReference>
<dbReference type="Proteomes" id="UP001595705">
    <property type="component" value="Unassembled WGS sequence"/>
</dbReference>
<dbReference type="SUPFAM" id="SSF48498">
    <property type="entry name" value="Tetracyclin repressor-like, C-terminal domain"/>
    <property type="match status" value="1"/>
</dbReference>
<dbReference type="Pfam" id="PF14246">
    <property type="entry name" value="TetR_C_7"/>
    <property type="match status" value="1"/>
</dbReference>
<evidence type="ECO:0000313" key="5">
    <source>
        <dbReference type="Proteomes" id="UP001595705"/>
    </source>
</evidence>
<evidence type="ECO:0000256" key="1">
    <source>
        <dbReference type="ARBA" id="ARBA00023125"/>
    </source>
</evidence>
<dbReference type="Gene3D" id="1.10.357.10">
    <property type="entry name" value="Tetracycline Repressor, domain 2"/>
    <property type="match status" value="1"/>
</dbReference>
<dbReference type="SUPFAM" id="SSF46689">
    <property type="entry name" value="Homeodomain-like"/>
    <property type="match status" value="1"/>
</dbReference>
<comment type="caution">
    <text evidence="4">The sequence shown here is derived from an EMBL/GenBank/DDBJ whole genome shotgun (WGS) entry which is preliminary data.</text>
</comment>
<gene>
    <name evidence="4" type="ORF">ACFONC_04385</name>
</gene>
<name>A0ABV7XIQ5_9GAMM</name>
<accession>A0ABV7XIQ5</accession>
<dbReference type="RefSeq" id="WP_386742506.1">
    <property type="nucleotide sequence ID" value="NZ_JBHRYA010000003.1"/>
</dbReference>
<dbReference type="PRINTS" id="PR00455">
    <property type="entry name" value="HTHTETR"/>
</dbReference>
<keyword evidence="1 2" id="KW-0238">DNA-binding</keyword>
<dbReference type="PROSITE" id="PS50977">
    <property type="entry name" value="HTH_TETR_2"/>
    <property type="match status" value="1"/>
</dbReference>
<sequence>MPKSIAPPTPKRAQAPFRPRPDVELCKRGELRTERFLDAAMDAFIEKGYRRASLSDIVKQAGGSMSTLYRAFGDKEGLAHAIIERHMATVTARLQDLSLSGLPPESALAQVGESILDASISRESLLVHRIVIGEGRDFPELRDWFFAHAVMPAQAILTEYLEGEIAAGRLALRAPATASSQFFMMIFGELMIRVASGNLTRPDPDVAREEARAAADLFLHGALPR</sequence>
<proteinExistence type="predicted"/>
<dbReference type="InterPro" id="IPR050109">
    <property type="entry name" value="HTH-type_TetR-like_transc_reg"/>
</dbReference>
<protein>
    <submittedName>
        <fullName evidence="4">TetR/AcrR family transcriptional regulator</fullName>
    </submittedName>
</protein>
<dbReference type="PANTHER" id="PTHR30055">
    <property type="entry name" value="HTH-TYPE TRANSCRIPTIONAL REGULATOR RUTR"/>
    <property type="match status" value="1"/>
</dbReference>
<evidence type="ECO:0000256" key="2">
    <source>
        <dbReference type="PROSITE-ProRule" id="PRU00335"/>
    </source>
</evidence>